<keyword evidence="5 6" id="KW-0472">Membrane</keyword>
<organism evidence="9">
    <name type="scientific">marine metagenome</name>
    <dbReference type="NCBI Taxonomy" id="408172"/>
    <lineage>
        <taxon>unclassified sequences</taxon>
        <taxon>metagenomes</taxon>
        <taxon>ecological metagenomes</taxon>
    </lineage>
</organism>
<dbReference type="Pfam" id="PF02706">
    <property type="entry name" value="Wzz"/>
    <property type="match status" value="1"/>
</dbReference>
<evidence type="ECO:0000256" key="5">
    <source>
        <dbReference type="ARBA" id="ARBA00023136"/>
    </source>
</evidence>
<evidence type="ECO:0000259" key="7">
    <source>
        <dbReference type="Pfam" id="PF02706"/>
    </source>
</evidence>
<feature type="transmembrane region" description="Helical" evidence="6">
    <location>
        <begin position="240"/>
        <end position="258"/>
    </location>
</feature>
<evidence type="ECO:0000256" key="4">
    <source>
        <dbReference type="ARBA" id="ARBA00022989"/>
    </source>
</evidence>
<evidence type="ECO:0000313" key="9">
    <source>
        <dbReference type="EMBL" id="SVD90945.1"/>
    </source>
</evidence>
<feature type="domain" description="Polysaccharide chain length determinant N-terminal" evidence="7">
    <location>
        <begin position="1"/>
        <end position="89"/>
    </location>
</feature>
<accession>A0A382Z759</accession>
<dbReference type="PANTHER" id="PTHR32309:SF13">
    <property type="entry name" value="FERRIC ENTEROBACTIN TRANSPORT PROTEIN FEPE"/>
    <property type="match status" value="1"/>
</dbReference>
<sequence>LLHAWKMIAGITILCTGLAVAYALYAPEVFKAETLLAPVQEEKTSTSSALSQFGGLAAMAGISIPSDSNVEQVVATLQSRKFLRVFIKEKNLLPILFEEIWDADRKVWIVESKENEPTEQQAVGLFKGLLSIDEDATSGLITLSVSWKDPEVAAEWSNDLVKQLNEQLRGQAIADSKKRVGYLEQELAKTTLQDMRAVLYNLLESEKQKAMLANVNEDFALDVIDPAVVPEQREKPKSKLIVALGCLCGGFLGIFAVFF</sequence>
<evidence type="ECO:0000256" key="3">
    <source>
        <dbReference type="ARBA" id="ARBA00022692"/>
    </source>
</evidence>
<comment type="subcellular location">
    <subcellularLocation>
        <location evidence="1">Cell membrane</location>
        <topology evidence="1">Multi-pass membrane protein</topology>
    </subcellularLocation>
</comment>
<name>A0A382Z759_9ZZZZ</name>
<dbReference type="InterPro" id="IPR032807">
    <property type="entry name" value="GNVR"/>
</dbReference>
<dbReference type="GO" id="GO:0004713">
    <property type="term" value="F:protein tyrosine kinase activity"/>
    <property type="evidence" value="ECO:0007669"/>
    <property type="project" value="TreeGrafter"/>
</dbReference>
<dbReference type="AlphaFoldDB" id="A0A382Z759"/>
<dbReference type="PANTHER" id="PTHR32309">
    <property type="entry name" value="TYROSINE-PROTEIN KINASE"/>
    <property type="match status" value="1"/>
</dbReference>
<protein>
    <recommendedName>
        <fullName evidence="10">Polysaccharide chain length determinant N-terminal domain-containing protein</fullName>
    </recommendedName>
</protein>
<keyword evidence="2" id="KW-1003">Cell membrane</keyword>
<evidence type="ECO:0000256" key="2">
    <source>
        <dbReference type="ARBA" id="ARBA00022475"/>
    </source>
</evidence>
<evidence type="ECO:0008006" key="10">
    <source>
        <dbReference type="Google" id="ProtNLM"/>
    </source>
</evidence>
<keyword evidence="3 6" id="KW-0812">Transmembrane</keyword>
<dbReference type="GO" id="GO:0005886">
    <property type="term" value="C:plasma membrane"/>
    <property type="evidence" value="ECO:0007669"/>
    <property type="project" value="UniProtKB-SubCell"/>
</dbReference>
<evidence type="ECO:0000259" key="8">
    <source>
        <dbReference type="Pfam" id="PF13807"/>
    </source>
</evidence>
<reference evidence="9" key="1">
    <citation type="submission" date="2018-05" db="EMBL/GenBank/DDBJ databases">
        <authorList>
            <person name="Lanie J.A."/>
            <person name="Ng W.-L."/>
            <person name="Kazmierczak K.M."/>
            <person name="Andrzejewski T.M."/>
            <person name="Davidsen T.M."/>
            <person name="Wayne K.J."/>
            <person name="Tettelin H."/>
            <person name="Glass J.I."/>
            <person name="Rusch D."/>
            <person name="Podicherti R."/>
            <person name="Tsui H.-C.T."/>
            <person name="Winkler M.E."/>
        </authorList>
    </citation>
    <scope>NUCLEOTIDE SEQUENCE</scope>
</reference>
<feature type="non-terminal residue" evidence="9">
    <location>
        <position position="1"/>
    </location>
</feature>
<proteinExistence type="predicted"/>
<keyword evidence="4 6" id="KW-1133">Transmembrane helix</keyword>
<dbReference type="Pfam" id="PF13807">
    <property type="entry name" value="GNVR"/>
    <property type="match status" value="1"/>
</dbReference>
<feature type="domain" description="Tyrosine-protein kinase G-rich" evidence="8">
    <location>
        <begin position="199"/>
        <end position="258"/>
    </location>
</feature>
<gene>
    <name evidence="9" type="ORF">METZ01_LOCUS443799</name>
</gene>
<evidence type="ECO:0000256" key="6">
    <source>
        <dbReference type="SAM" id="Phobius"/>
    </source>
</evidence>
<feature type="non-terminal residue" evidence="9">
    <location>
        <position position="259"/>
    </location>
</feature>
<dbReference type="EMBL" id="UINC01181311">
    <property type="protein sequence ID" value="SVD90945.1"/>
    <property type="molecule type" value="Genomic_DNA"/>
</dbReference>
<feature type="transmembrane region" description="Helical" evidence="6">
    <location>
        <begin position="6"/>
        <end position="25"/>
    </location>
</feature>
<evidence type="ECO:0000256" key="1">
    <source>
        <dbReference type="ARBA" id="ARBA00004651"/>
    </source>
</evidence>
<dbReference type="InterPro" id="IPR003856">
    <property type="entry name" value="LPS_length_determ_N"/>
</dbReference>
<dbReference type="InterPro" id="IPR050445">
    <property type="entry name" value="Bact_polysacc_biosynth/exp"/>
</dbReference>